<sequence length="162" mass="19282">MGAISSKGVLPSHRIDGKMKKETYHQILICKMEKRNWVLIYIFFVFFYCYTNYVLLKIGVLKRMVWPPQSPDLNPIEQVWDFVKSRLEESNKVTKKTIWAELEKAWRQVTPEIVKKYINTMKDRCQAVILAKEWPHQILILAMFFYKLSVKPRINGILIFVN</sequence>
<organism evidence="3 4">
    <name type="scientific">Daphnia magna</name>
    <dbReference type="NCBI Taxonomy" id="35525"/>
    <lineage>
        <taxon>Eukaryota</taxon>
        <taxon>Metazoa</taxon>
        <taxon>Ecdysozoa</taxon>
        <taxon>Arthropoda</taxon>
        <taxon>Crustacea</taxon>
        <taxon>Branchiopoda</taxon>
        <taxon>Diplostraca</taxon>
        <taxon>Cladocera</taxon>
        <taxon>Anomopoda</taxon>
        <taxon>Daphniidae</taxon>
        <taxon>Daphnia</taxon>
    </lineage>
</organism>
<proteinExistence type="predicted"/>
<feature type="transmembrane region" description="Helical" evidence="1">
    <location>
        <begin position="38"/>
        <end position="56"/>
    </location>
</feature>
<accession>A0A162D3F7</accession>
<keyword evidence="4" id="KW-1185">Reference proteome</keyword>
<dbReference type="Gene3D" id="3.30.420.10">
    <property type="entry name" value="Ribonuclease H-like superfamily/Ribonuclease H"/>
    <property type="match status" value="1"/>
</dbReference>
<evidence type="ECO:0000259" key="2">
    <source>
        <dbReference type="Pfam" id="PF13358"/>
    </source>
</evidence>
<keyword evidence="1" id="KW-1133">Transmembrane helix</keyword>
<keyword evidence="1" id="KW-0472">Membrane</keyword>
<dbReference type="STRING" id="35525.A0A162D3F7"/>
<comment type="caution">
    <text evidence="3">The sequence shown here is derived from an EMBL/GenBank/DDBJ whole genome shotgun (WGS) entry which is preliminary data.</text>
</comment>
<name>A0A162D3F7_9CRUS</name>
<feature type="domain" description="Tc1-like transposase DDE" evidence="2">
    <location>
        <begin position="61"/>
        <end position="94"/>
    </location>
</feature>
<dbReference type="AlphaFoldDB" id="A0A162D3F7"/>
<evidence type="ECO:0000313" key="3">
    <source>
        <dbReference type="EMBL" id="KZR98174.1"/>
    </source>
</evidence>
<dbReference type="InterPro" id="IPR038717">
    <property type="entry name" value="Tc1-like_DDE_dom"/>
</dbReference>
<dbReference type="GO" id="GO:0003676">
    <property type="term" value="F:nucleic acid binding"/>
    <property type="evidence" value="ECO:0007669"/>
    <property type="project" value="InterPro"/>
</dbReference>
<protein>
    <recommendedName>
        <fullName evidence="2">Tc1-like transposase DDE domain-containing protein</fullName>
    </recommendedName>
</protein>
<gene>
    <name evidence="3" type="ORF">APZ42_006532</name>
</gene>
<dbReference type="Proteomes" id="UP000076858">
    <property type="component" value="Unassembled WGS sequence"/>
</dbReference>
<dbReference type="Pfam" id="PF13358">
    <property type="entry name" value="DDE_3"/>
    <property type="match status" value="1"/>
</dbReference>
<evidence type="ECO:0000256" key="1">
    <source>
        <dbReference type="SAM" id="Phobius"/>
    </source>
</evidence>
<dbReference type="EMBL" id="LRGB01018135">
    <property type="protein sequence ID" value="KZR98174.1"/>
    <property type="molecule type" value="Genomic_DNA"/>
</dbReference>
<evidence type="ECO:0000313" key="4">
    <source>
        <dbReference type="Proteomes" id="UP000076858"/>
    </source>
</evidence>
<reference evidence="3 4" key="1">
    <citation type="submission" date="2016-03" db="EMBL/GenBank/DDBJ databases">
        <title>EvidentialGene: Evidence-directed Construction of Genes on Genomes.</title>
        <authorList>
            <person name="Gilbert D.G."/>
            <person name="Choi J.-H."/>
            <person name="Mockaitis K."/>
            <person name="Colbourne J."/>
            <person name="Pfrender M."/>
        </authorList>
    </citation>
    <scope>NUCLEOTIDE SEQUENCE [LARGE SCALE GENOMIC DNA]</scope>
    <source>
        <strain evidence="3 4">Xinb3</strain>
        <tissue evidence="3">Complete organism</tissue>
    </source>
</reference>
<dbReference type="InterPro" id="IPR036397">
    <property type="entry name" value="RNaseH_sf"/>
</dbReference>
<keyword evidence="1" id="KW-0812">Transmembrane</keyword>